<evidence type="ECO:0000256" key="1">
    <source>
        <dbReference type="SAM" id="Phobius"/>
    </source>
</evidence>
<dbReference type="AlphaFoldDB" id="A0A8S9ZX08"/>
<evidence type="ECO:0000313" key="2">
    <source>
        <dbReference type="EMBL" id="KAF7637801.1"/>
    </source>
</evidence>
<name>A0A8S9ZX08_9BILA</name>
<accession>A0A8S9ZX08</accession>
<keyword evidence="1" id="KW-0812">Transmembrane</keyword>
<feature type="transmembrane region" description="Helical" evidence="1">
    <location>
        <begin position="143"/>
        <end position="170"/>
    </location>
</feature>
<keyword evidence="1" id="KW-1133">Transmembrane helix</keyword>
<keyword evidence="3" id="KW-1185">Reference proteome</keyword>
<comment type="caution">
    <text evidence="2">The sequence shown here is derived from an EMBL/GenBank/DDBJ whole genome shotgun (WGS) entry which is preliminary data.</text>
</comment>
<evidence type="ECO:0000313" key="3">
    <source>
        <dbReference type="Proteomes" id="UP000605970"/>
    </source>
</evidence>
<feature type="transmembrane region" description="Helical" evidence="1">
    <location>
        <begin position="12"/>
        <end position="38"/>
    </location>
</feature>
<keyword evidence="1" id="KW-0472">Membrane</keyword>
<dbReference type="OrthoDB" id="5885111at2759"/>
<organism evidence="2 3">
    <name type="scientific">Meloidogyne graminicola</name>
    <dbReference type="NCBI Taxonomy" id="189291"/>
    <lineage>
        <taxon>Eukaryota</taxon>
        <taxon>Metazoa</taxon>
        <taxon>Ecdysozoa</taxon>
        <taxon>Nematoda</taxon>
        <taxon>Chromadorea</taxon>
        <taxon>Rhabditida</taxon>
        <taxon>Tylenchina</taxon>
        <taxon>Tylenchomorpha</taxon>
        <taxon>Tylenchoidea</taxon>
        <taxon>Meloidogynidae</taxon>
        <taxon>Meloidogyninae</taxon>
        <taxon>Meloidogyne</taxon>
    </lineage>
</organism>
<gene>
    <name evidence="2" type="ORF">Mgra_00002775</name>
</gene>
<proteinExistence type="predicted"/>
<feature type="transmembrane region" description="Helical" evidence="1">
    <location>
        <begin position="50"/>
        <end position="73"/>
    </location>
</feature>
<sequence length="177" mass="20305">MGIYGISKFVSIAGVILSLLPGMNIVGSVYYGLVFLVLHKRNKGALNTCIFYMVPIFICYVLLITSLIGFRVVEPYKNLWKDNVDGEVEEGPLEIPTMQALKNETKIKVKRYADKPPQTCTISDIPFMYKIPDKWDKVQVLKYSWIVGIAVSSFNMFYLIISTIIFFFAYKFLKKMQ</sequence>
<reference evidence="2" key="1">
    <citation type="journal article" date="2020" name="Ecol. Evol.">
        <title>Genome structure and content of the rice root-knot nematode (Meloidogyne graminicola).</title>
        <authorList>
            <person name="Phan N.T."/>
            <person name="Danchin E.G.J."/>
            <person name="Klopp C."/>
            <person name="Perfus-Barbeoch L."/>
            <person name="Kozlowski D.K."/>
            <person name="Koutsovoulos G.D."/>
            <person name="Lopez-Roques C."/>
            <person name="Bouchez O."/>
            <person name="Zahm M."/>
            <person name="Besnard G."/>
            <person name="Bellafiore S."/>
        </authorList>
    </citation>
    <scope>NUCLEOTIDE SEQUENCE</scope>
    <source>
        <strain evidence="2">VN-18</strain>
    </source>
</reference>
<dbReference type="Proteomes" id="UP000605970">
    <property type="component" value="Unassembled WGS sequence"/>
</dbReference>
<protein>
    <submittedName>
        <fullName evidence="2">Uncharacterized protein</fullName>
    </submittedName>
</protein>
<dbReference type="EMBL" id="JABEBT010000017">
    <property type="protein sequence ID" value="KAF7637801.1"/>
    <property type="molecule type" value="Genomic_DNA"/>
</dbReference>